<dbReference type="Proteomes" id="UP000271472">
    <property type="component" value="Unassembled WGS sequence"/>
</dbReference>
<gene>
    <name evidence="2" type="ORF">DMP05_09420</name>
</gene>
<evidence type="ECO:0000256" key="1">
    <source>
        <dbReference type="SAM" id="MobiDB-lite"/>
    </source>
</evidence>
<organism evidence="2 3">
    <name type="scientific">Slackia isoflavoniconvertens</name>
    <dbReference type="NCBI Taxonomy" id="572010"/>
    <lineage>
        <taxon>Bacteria</taxon>
        <taxon>Bacillati</taxon>
        <taxon>Actinomycetota</taxon>
        <taxon>Coriobacteriia</taxon>
        <taxon>Eggerthellales</taxon>
        <taxon>Eggerthellaceae</taxon>
        <taxon>Slackia</taxon>
    </lineage>
</organism>
<dbReference type="EMBL" id="QIBZ01000026">
    <property type="protein sequence ID" value="RNM32725.1"/>
    <property type="molecule type" value="Genomic_DNA"/>
</dbReference>
<proteinExistence type="predicted"/>
<keyword evidence="3" id="KW-1185">Reference proteome</keyword>
<accession>A0A3N0I6T4</accession>
<dbReference type="AlphaFoldDB" id="A0A3N0I6T4"/>
<comment type="caution">
    <text evidence="2">The sequence shown here is derived from an EMBL/GenBank/DDBJ whole genome shotgun (WGS) entry which is preliminary data.</text>
</comment>
<evidence type="ECO:0000313" key="3">
    <source>
        <dbReference type="Proteomes" id="UP000271472"/>
    </source>
</evidence>
<feature type="compositionally biased region" description="Basic and acidic residues" evidence="1">
    <location>
        <begin position="65"/>
        <end position="81"/>
    </location>
</feature>
<reference evidence="3" key="1">
    <citation type="submission" date="2018-05" db="EMBL/GenBank/DDBJ databases">
        <title>Genome Sequencing of selected type strains of the family Eggerthellaceae.</title>
        <authorList>
            <person name="Danylec N."/>
            <person name="Stoll D.A."/>
            <person name="Doetsch A."/>
            <person name="Huch M."/>
        </authorList>
    </citation>
    <scope>NUCLEOTIDE SEQUENCE [LARGE SCALE GENOMIC DNA]</scope>
    <source>
        <strain evidence="3">DSM 22006</strain>
    </source>
</reference>
<feature type="region of interest" description="Disordered" evidence="1">
    <location>
        <begin position="55"/>
        <end position="86"/>
    </location>
</feature>
<evidence type="ECO:0000313" key="2">
    <source>
        <dbReference type="EMBL" id="RNM32725.1"/>
    </source>
</evidence>
<sequence>MKWADTQGDTRRDTQEIHVPQKMFRLTDEQICKLKKVSELRGCSQTDLIRGFIDSLDEEPPDTQGDTHRDTQEIHGDERSSGADSPALAALIDQLAKKDEQIAKLMETVADSTKAVQGAQVLHHETAQALALESTEQKLSRWQRLKRAWRG</sequence>
<name>A0A3N0I6T4_9ACTN</name>
<protein>
    <submittedName>
        <fullName evidence="2">Uncharacterized protein</fullName>
    </submittedName>
</protein>